<keyword evidence="3" id="KW-1185">Reference proteome</keyword>
<gene>
    <name evidence="2" type="ORF">GL300_04495</name>
</gene>
<dbReference type="Proteomes" id="UP000449846">
    <property type="component" value="Unassembled WGS sequence"/>
</dbReference>
<dbReference type="PANTHER" id="PTHR12126:SF11">
    <property type="entry name" value="NADH DEHYDROGENASE [UBIQUINONE] 1 ALPHA SUBCOMPLEX SUBUNIT 9, MITOCHONDRIAL"/>
    <property type="match status" value="1"/>
</dbReference>
<dbReference type="Gene3D" id="3.40.50.720">
    <property type="entry name" value="NAD(P)-binding Rossmann-like Domain"/>
    <property type="match status" value="1"/>
</dbReference>
<name>A0A844HFR4_9RHOB</name>
<organism evidence="2 3">
    <name type="scientific">Paracoccus litorisediminis</name>
    <dbReference type="NCBI Taxonomy" id="2006130"/>
    <lineage>
        <taxon>Bacteria</taxon>
        <taxon>Pseudomonadati</taxon>
        <taxon>Pseudomonadota</taxon>
        <taxon>Alphaproteobacteria</taxon>
        <taxon>Rhodobacterales</taxon>
        <taxon>Paracoccaceae</taxon>
        <taxon>Paracoccus</taxon>
    </lineage>
</organism>
<evidence type="ECO:0000259" key="1">
    <source>
        <dbReference type="Pfam" id="PF01370"/>
    </source>
</evidence>
<dbReference type="CDD" id="cd05271">
    <property type="entry name" value="NDUFA9_like_SDR_a"/>
    <property type="match status" value="1"/>
</dbReference>
<dbReference type="GO" id="GO:0044877">
    <property type="term" value="F:protein-containing complex binding"/>
    <property type="evidence" value="ECO:0007669"/>
    <property type="project" value="TreeGrafter"/>
</dbReference>
<dbReference type="OrthoDB" id="9776313at2"/>
<dbReference type="SUPFAM" id="SSF51735">
    <property type="entry name" value="NAD(P)-binding Rossmann-fold domains"/>
    <property type="match status" value="1"/>
</dbReference>
<dbReference type="Pfam" id="PF01370">
    <property type="entry name" value="Epimerase"/>
    <property type="match status" value="1"/>
</dbReference>
<feature type="domain" description="NAD-dependent epimerase/dehydratase" evidence="1">
    <location>
        <begin position="7"/>
        <end position="213"/>
    </location>
</feature>
<proteinExistence type="predicted"/>
<dbReference type="FunFam" id="3.40.50.720:FF:000702">
    <property type="entry name" value="NADH dehydrogenase (Ubiquinone)"/>
    <property type="match status" value="1"/>
</dbReference>
<accession>A0A844HFR4</accession>
<dbReference type="PANTHER" id="PTHR12126">
    <property type="entry name" value="NADH-UBIQUINONE OXIDOREDUCTASE 39 KDA SUBUNIT-RELATED"/>
    <property type="match status" value="1"/>
</dbReference>
<dbReference type="AlphaFoldDB" id="A0A844HFR4"/>
<protein>
    <submittedName>
        <fullName evidence="2">SDR family NAD(P)-dependent oxidoreductase</fullName>
    </submittedName>
</protein>
<dbReference type="RefSeq" id="WP_155038342.1">
    <property type="nucleotide sequence ID" value="NZ_JBHGCD010000001.1"/>
</dbReference>
<dbReference type="EMBL" id="WMIG01000001">
    <property type="protein sequence ID" value="MTH58466.1"/>
    <property type="molecule type" value="Genomic_DNA"/>
</dbReference>
<evidence type="ECO:0000313" key="2">
    <source>
        <dbReference type="EMBL" id="MTH58466.1"/>
    </source>
</evidence>
<dbReference type="InterPro" id="IPR001509">
    <property type="entry name" value="Epimerase_deHydtase"/>
</dbReference>
<dbReference type="InterPro" id="IPR036291">
    <property type="entry name" value="NAD(P)-bd_dom_sf"/>
</dbReference>
<dbReference type="InterPro" id="IPR051207">
    <property type="entry name" value="ComplexI_NDUFA9_subunit"/>
</dbReference>
<sequence length="330" mass="34871">MSAAKLVTIYGGSGFLGRQIAKVLASQGWRIRVAVRRPNEAGIVRTYGAPGQIEPVPCNVRDDRSVAACMADADAVVNCVGILVNEGKNTFDAVHVDAAARVARLSAERGIAHFVHVSALGADKDSDSHYAASKGRGEAAVLAARPDAVILRPSVIFGSDDHFYNRIASMSRLGPVMALPGANAQLQPVHVMDVATAAAKGASGQAQPGIYELGGPDVVTMRELAQQVLTAIDRRKLVLGVPGFIAGIMAAVLDGVQFLTGGLLTNRILTRDQLRSLSHPNVVSGNHKTFADLGIVPTASSAVINEYLWRFRPSGQYESMTATAKNLRRS</sequence>
<evidence type="ECO:0000313" key="3">
    <source>
        <dbReference type="Proteomes" id="UP000449846"/>
    </source>
</evidence>
<comment type="caution">
    <text evidence="2">The sequence shown here is derived from an EMBL/GenBank/DDBJ whole genome shotgun (WGS) entry which is preliminary data.</text>
</comment>
<reference evidence="2 3" key="1">
    <citation type="submission" date="2019-11" db="EMBL/GenBank/DDBJ databases">
        <authorList>
            <person name="Dong K."/>
        </authorList>
    </citation>
    <scope>NUCLEOTIDE SEQUENCE [LARGE SCALE GENOMIC DNA]</scope>
    <source>
        <strain evidence="2 3">NBRC 112902</strain>
    </source>
</reference>